<feature type="domain" description="Acyltransferase 3" evidence="2">
    <location>
        <begin position="30"/>
        <end position="326"/>
    </location>
</feature>
<keyword evidence="1" id="KW-0472">Membrane</keyword>
<dbReference type="InterPro" id="IPR002656">
    <property type="entry name" value="Acyl_transf_3_dom"/>
</dbReference>
<dbReference type="GO" id="GO:0016747">
    <property type="term" value="F:acyltransferase activity, transferring groups other than amino-acyl groups"/>
    <property type="evidence" value="ECO:0007669"/>
    <property type="project" value="InterPro"/>
</dbReference>
<feature type="transmembrane region" description="Helical" evidence="1">
    <location>
        <begin position="100"/>
        <end position="120"/>
    </location>
</feature>
<dbReference type="AlphaFoldDB" id="G6AX29"/>
<feature type="transmembrane region" description="Helical" evidence="1">
    <location>
        <begin position="256"/>
        <end position="277"/>
    </location>
</feature>
<evidence type="ECO:0000259" key="2">
    <source>
        <dbReference type="Pfam" id="PF01757"/>
    </source>
</evidence>
<dbReference type="PATRIC" id="fig|1002367.3.peg.941"/>
<dbReference type="GeneID" id="78336904"/>
<comment type="caution">
    <text evidence="3">The sequence shown here is derived from an EMBL/GenBank/DDBJ whole genome shotgun (WGS) entry which is preliminary data.</text>
</comment>
<feature type="transmembrane region" description="Helical" evidence="1">
    <location>
        <begin position="220"/>
        <end position="236"/>
    </location>
</feature>
<dbReference type="RefSeq" id="WP_007898979.1">
    <property type="nucleotide sequence ID" value="NZ_JH379409.1"/>
</dbReference>
<evidence type="ECO:0000313" key="4">
    <source>
        <dbReference type="Proteomes" id="UP000004407"/>
    </source>
</evidence>
<evidence type="ECO:0000256" key="1">
    <source>
        <dbReference type="SAM" id="Phobius"/>
    </source>
</evidence>
<dbReference type="Pfam" id="PF01757">
    <property type="entry name" value="Acyl_transf_3"/>
    <property type="match status" value="1"/>
</dbReference>
<proteinExistence type="predicted"/>
<gene>
    <name evidence="3" type="ORF">HMPREF0673_01179</name>
</gene>
<feature type="transmembrane region" description="Helical" evidence="1">
    <location>
        <begin position="60"/>
        <end position="79"/>
    </location>
</feature>
<keyword evidence="1" id="KW-0812">Transmembrane</keyword>
<keyword evidence="1" id="KW-1133">Transmembrane helix</keyword>
<dbReference type="EMBL" id="AFZZ01000104">
    <property type="protein sequence ID" value="EHJ40805.1"/>
    <property type="molecule type" value="Genomic_DNA"/>
</dbReference>
<organism evidence="3 4">
    <name type="scientific">Leyella stercorea DSM 18206</name>
    <dbReference type="NCBI Taxonomy" id="1002367"/>
    <lineage>
        <taxon>Bacteria</taxon>
        <taxon>Pseudomonadati</taxon>
        <taxon>Bacteroidota</taxon>
        <taxon>Bacteroidia</taxon>
        <taxon>Bacteroidales</taxon>
        <taxon>Prevotellaceae</taxon>
        <taxon>Leyella</taxon>
    </lineage>
</organism>
<feature type="transmembrane region" description="Helical" evidence="1">
    <location>
        <begin position="314"/>
        <end position="330"/>
    </location>
</feature>
<protein>
    <recommendedName>
        <fullName evidence="2">Acyltransferase 3 domain-containing protein</fullName>
    </recommendedName>
</protein>
<sequence>MILSFIFLALVWILPIKGKMVCEQREQSQFLKFIASLLVVIGHQACFYCSPNELFMSETGVGALCVSFFLFMSGYGLLYSRVKRQQRLSVLWLKKRMIKLVVPAITAMALYVVAEVAVGKQVDWSCLLKYWFVSDTNLRYGWYVSEIIILYVAFFAFYRSCSIKKATLLYCIAVGIAICIMVAIKCAIWYVLGLPCFLMGLLLAYHDIDTKHFHFHLSQLQIKLLLSFMVFCFFFLKDFEIVQQAVPMLDKWRYALASKFLVNIVFIVVVTYILMRLPICNAFVNRGGYFYEVYLVQGATLLVCREWITNDWLFVLLGLMCTIIVAKGMSKINSWTVKRI</sequence>
<name>G6AX29_9BACT</name>
<accession>G6AX29</accession>
<feature type="transmembrane region" description="Helical" evidence="1">
    <location>
        <begin position="167"/>
        <end position="184"/>
    </location>
</feature>
<dbReference type="HOGENOM" id="CLU_063834_1_0_10"/>
<evidence type="ECO:0000313" key="3">
    <source>
        <dbReference type="EMBL" id="EHJ40805.1"/>
    </source>
</evidence>
<reference evidence="3 4" key="1">
    <citation type="submission" date="2011-08" db="EMBL/GenBank/DDBJ databases">
        <authorList>
            <person name="Weinstock G."/>
            <person name="Sodergren E."/>
            <person name="Clifton S."/>
            <person name="Fulton L."/>
            <person name="Fulton B."/>
            <person name="Courtney L."/>
            <person name="Fronick C."/>
            <person name="Harrison M."/>
            <person name="Strong C."/>
            <person name="Farmer C."/>
            <person name="Delahaunty K."/>
            <person name="Markovic C."/>
            <person name="Hall O."/>
            <person name="Minx P."/>
            <person name="Tomlinson C."/>
            <person name="Mitreva M."/>
            <person name="Hou S."/>
            <person name="Chen J."/>
            <person name="Wollam A."/>
            <person name="Pepin K.H."/>
            <person name="Johnson M."/>
            <person name="Bhonagiri V."/>
            <person name="Zhang X."/>
            <person name="Suruliraj S."/>
            <person name="Warren W."/>
            <person name="Chinwalla A."/>
            <person name="Mardis E.R."/>
            <person name="Wilson R.K."/>
        </authorList>
    </citation>
    <scope>NUCLEOTIDE SEQUENCE [LARGE SCALE GENOMIC DNA]</scope>
    <source>
        <strain evidence="3 4">DSM 18206</strain>
    </source>
</reference>
<dbReference type="Proteomes" id="UP000004407">
    <property type="component" value="Unassembled WGS sequence"/>
</dbReference>
<feature type="transmembrane region" description="Helical" evidence="1">
    <location>
        <begin position="140"/>
        <end position="158"/>
    </location>
</feature>